<dbReference type="EMBL" id="JANPWB010000005">
    <property type="protein sequence ID" value="KAJ1190055.1"/>
    <property type="molecule type" value="Genomic_DNA"/>
</dbReference>
<comment type="caution">
    <text evidence="1">The sequence shown here is derived from an EMBL/GenBank/DDBJ whole genome shotgun (WGS) entry which is preliminary data.</text>
</comment>
<accession>A0AAV7UM28</accession>
<sequence length="146" mass="15199">FEAAVGASAGRVLTGVPCGGSTALGVLDPKSLLVGQQDRKIALLSGDPRCLGLSGAPYQGSDGNSTEGPAVNSHTFASYYQNLNGRVPQPTAEQENPILGDLLPSSLAAKLDLPLSKEEVGEAIFAIQSGKTSGPDVYRTEYYKQF</sequence>
<reference evidence="1" key="1">
    <citation type="journal article" date="2022" name="bioRxiv">
        <title>Sequencing and chromosome-scale assembly of the giantPleurodeles waltlgenome.</title>
        <authorList>
            <person name="Brown T."/>
            <person name="Elewa A."/>
            <person name="Iarovenko S."/>
            <person name="Subramanian E."/>
            <person name="Araus A.J."/>
            <person name="Petzold A."/>
            <person name="Susuki M."/>
            <person name="Suzuki K.-i.T."/>
            <person name="Hayashi T."/>
            <person name="Toyoda A."/>
            <person name="Oliveira C."/>
            <person name="Osipova E."/>
            <person name="Leigh N.D."/>
            <person name="Simon A."/>
            <person name="Yun M.H."/>
        </authorList>
    </citation>
    <scope>NUCLEOTIDE SEQUENCE</scope>
    <source>
        <strain evidence="1">20211129_DDA</strain>
        <tissue evidence="1">Liver</tissue>
    </source>
</reference>
<keyword evidence="2" id="KW-1185">Reference proteome</keyword>
<feature type="non-terminal residue" evidence="1">
    <location>
        <position position="146"/>
    </location>
</feature>
<proteinExistence type="predicted"/>
<evidence type="ECO:0000313" key="2">
    <source>
        <dbReference type="Proteomes" id="UP001066276"/>
    </source>
</evidence>
<dbReference type="AlphaFoldDB" id="A0AAV7UM28"/>
<organism evidence="1 2">
    <name type="scientific">Pleurodeles waltl</name>
    <name type="common">Iberian ribbed newt</name>
    <dbReference type="NCBI Taxonomy" id="8319"/>
    <lineage>
        <taxon>Eukaryota</taxon>
        <taxon>Metazoa</taxon>
        <taxon>Chordata</taxon>
        <taxon>Craniata</taxon>
        <taxon>Vertebrata</taxon>
        <taxon>Euteleostomi</taxon>
        <taxon>Amphibia</taxon>
        <taxon>Batrachia</taxon>
        <taxon>Caudata</taxon>
        <taxon>Salamandroidea</taxon>
        <taxon>Salamandridae</taxon>
        <taxon>Pleurodelinae</taxon>
        <taxon>Pleurodeles</taxon>
    </lineage>
</organism>
<gene>
    <name evidence="1" type="ORF">NDU88_006794</name>
</gene>
<protein>
    <submittedName>
        <fullName evidence="1">Uncharacterized protein</fullName>
    </submittedName>
</protein>
<name>A0AAV7UM28_PLEWA</name>
<feature type="non-terminal residue" evidence="1">
    <location>
        <position position="1"/>
    </location>
</feature>
<dbReference type="Proteomes" id="UP001066276">
    <property type="component" value="Chromosome 3_1"/>
</dbReference>
<evidence type="ECO:0000313" key="1">
    <source>
        <dbReference type="EMBL" id="KAJ1190055.1"/>
    </source>
</evidence>